<dbReference type="EMBL" id="RCMI01000217">
    <property type="protein sequence ID" value="KAG2925079.1"/>
    <property type="molecule type" value="Genomic_DNA"/>
</dbReference>
<feature type="compositionally biased region" description="Polar residues" evidence="1">
    <location>
        <begin position="54"/>
        <end position="63"/>
    </location>
</feature>
<gene>
    <name evidence="2" type="ORF">PC115_g8414</name>
</gene>
<comment type="caution">
    <text evidence="2">The sequence shown here is derived from an EMBL/GenBank/DDBJ whole genome shotgun (WGS) entry which is preliminary data.</text>
</comment>
<accession>A0A8T1CKD4</accession>
<proteinExistence type="predicted"/>
<name>A0A8T1CKD4_9STRA</name>
<feature type="region of interest" description="Disordered" evidence="1">
    <location>
        <begin position="52"/>
        <end position="83"/>
    </location>
</feature>
<evidence type="ECO:0000313" key="3">
    <source>
        <dbReference type="Proteomes" id="UP000774804"/>
    </source>
</evidence>
<reference evidence="2" key="1">
    <citation type="submission" date="2018-10" db="EMBL/GenBank/DDBJ databases">
        <title>Effector identification in a new, highly contiguous assembly of the strawberry crown rot pathogen Phytophthora cactorum.</title>
        <authorList>
            <person name="Armitage A.D."/>
            <person name="Nellist C.F."/>
            <person name="Bates H."/>
            <person name="Vickerstaff R.J."/>
            <person name="Harrison R.J."/>
        </authorList>
    </citation>
    <scope>NUCLEOTIDE SEQUENCE</scope>
    <source>
        <strain evidence="2">4032</strain>
    </source>
</reference>
<sequence length="125" mass="13329">MFFVLFFSTAFMKHQSSLGSNLVSGNLFLLEPAVVDHVHESIFRLAKNWAPPSSLKTSATAGSGQDLISLAPPSSKTSSLDAPPALAERRLGATRHTTTLCGNSVDGLPLKVELHALSSCWHLGE</sequence>
<evidence type="ECO:0000313" key="2">
    <source>
        <dbReference type="EMBL" id="KAG2925079.1"/>
    </source>
</evidence>
<dbReference type="Proteomes" id="UP000774804">
    <property type="component" value="Unassembled WGS sequence"/>
</dbReference>
<protein>
    <submittedName>
        <fullName evidence="2">Uncharacterized protein</fullName>
    </submittedName>
</protein>
<dbReference type="AlphaFoldDB" id="A0A8T1CKD4"/>
<organism evidence="2 3">
    <name type="scientific">Phytophthora cactorum</name>
    <dbReference type="NCBI Taxonomy" id="29920"/>
    <lineage>
        <taxon>Eukaryota</taxon>
        <taxon>Sar</taxon>
        <taxon>Stramenopiles</taxon>
        <taxon>Oomycota</taxon>
        <taxon>Peronosporomycetes</taxon>
        <taxon>Peronosporales</taxon>
        <taxon>Peronosporaceae</taxon>
        <taxon>Phytophthora</taxon>
    </lineage>
</organism>
<evidence type="ECO:0000256" key="1">
    <source>
        <dbReference type="SAM" id="MobiDB-lite"/>
    </source>
</evidence>